<evidence type="ECO:0000313" key="2">
    <source>
        <dbReference type="EMBL" id="TDG40134.1"/>
    </source>
</evidence>
<comment type="caution">
    <text evidence="2">The sequence shown here is derived from an EMBL/GenBank/DDBJ whole genome shotgun (WGS) entry which is preliminary data.</text>
</comment>
<protein>
    <recommendedName>
        <fullName evidence="4">Transmembrane protein</fullName>
    </recommendedName>
</protein>
<keyword evidence="1" id="KW-0812">Transmembrane</keyword>
<keyword evidence="1" id="KW-0472">Membrane</keyword>
<organism evidence="2 3">
    <name type="scientific">Drosophila navojoa</name>
    <name type="common">Fruit fly</name>
    <dbReference type="NCBI Taxonomy" id="7232"/>
    <lineage>
        <taxon>Eukaryota</taxon>
        <taxon>Metazoa</taxon>
        <taxon>Ecdysozoa</taxon>
        <taxon>Arthropoda</taxon>
        <taxon>Hexapoda</taxon>
        <taxon>Insecta</taxon>
        <taxon>Pterygota</taxon>
        <taxon>Neoptera</taxon>
        <taxon>Endopterygota</taxon>
        <taxon>Diptera</taxon>
        <taxon>Brachycera</taxon>
        <taxon>Muscomorpha</taxon>
        <taxon>Ephydroidea</taxon>
        <taxon>Drosophilidae</taxon>
        <taxon>Drosophila</taxon>
    </lineage>
</organism>
<evidence type="ECO:0008006" key="4">
    <source>
        <dbReference type="Google" id="ProtNLM"/>
    </source>
</evidence>
<dbReference type="AlphaFoldDB" id="A0A484AUP9"/>
<keyword evidence="1" id="KW-1133">Transmembrane helix</keyword>
<keyword evidence="3" id="KW-1185">Reference proteome</keyword>
<dbReference type="EMBL" id="LSRL02000665">
    <property type="protein sequence ID" value="TDG40134.1"/>
    <property type="molecule type" value="Genomic_DNA"/>
</dbReference>
<feature type="transmembrane region" description="Helical" evidence="1">
    <location>
        <begin position="51"/>
        <end position="71"/>
    </location>
</feature>
<sequence length="81" mass="8474">MEIRTGVTVATNADDGCCHSAWKCVVGHGNSNTNSNSNSNSNWERYLGDVVSVWSVIVAVAVAVVVVVVIVQVQVSRGVTG</sequence>
<evidence type="ECO:0000313" key="3">
    <source>
        <dbReference type="Proteomes" id="UP000295192"/>
    </source>
</evidence>
<gene>
    <name evidence="2" type="ORF">AWZ03_013444</name>
</gene>
<proteinExistence type="predicted"/>
<evidence type="ECO:0000256" key="1">
    <source>
        <dbReference type="SAM" id="Phobius"/>
    </source>
</evidence>
<dbReference type="Proteomes" id="UP000295192">
    <property type="component" value="Unassembled WGS sequence"/>
</dbReference>
<accession>A0A484AUP9</accession>
<name>A0A484AUP9_DRONA</name>
<reference evidence="2 3" key="1">
    <citation type="journal article" date="2019" name="J. Hered.">
        <title>An Improved Genome Assembly for Drosophila navojoa, the Basal Species in the mojavensis Cluster.</title>
        <authorList>
            <person name="Vanderlinde T."/>
            <person name="Dupim E.G."/>
            <person name="Nazario-Yepiz N.O."/>
            <person name="Carvalho A.B."/>
        </authorList>
    </citation>
    <scope>NUCLEOTIDE SEQUENCE [LARGE SCALE GENOMIC DNA]</scope>
    <source>
        <strain evidence="2">Navoj_Jal97</strain>
        <tissue evidence="2">Whole organism</tissue>
    </source>
</reference>